<accession>A0A4Y2X6Y9</accession>
<organism evidence="2 3">
    <name type="scientific">Araneus ventricosus</name>
    <name type="common">Orbweaver spider</name>
    <name type="synonym">Epeira ventricosa</name>
    <dbReference type="NCBI Taxonomy" id="182803"/>
    <lineage>
        <taxon>Eukaryota</taxon>
        <taxon>Metazoa</taxon>
        <taxon>Ecdysozoa</taxon>
        <taxon>Arthropoda</taxon>
        <taxon>Chelicerata</taxon>
        <taxon>Arachnida</taxon>
        <taxon>Araneae</taxon>
        <taxon>Araneomorphae</taxon>
        <taxon>Entelegynae</taxon>
        <taxon>Araneoidea</taxon>
        <taxon>Araneidae</taxon>
        <taxon>Araneus</taxon>
    </lineage>
</organism>
<reference evidence="2 3" key="1">
    <citation type="journal article" date="2019" name="Sci. Rep.">
        <title>Orb-weaving spider Araneus ventricosus genome elucidates the spidroin gene catalogue.</title>
        <authorList>
            <person name="Kono N."/>
            <person name="Nakamura H."/>
            <person name="Ohtoshi R."/>
            <person name="Moran D.A.P."/>
            <person name="Shinohara A."/>
            <person name="Yoshida Y."/>
            <person name="Fujiwara M."/>
            <person name="Mori M."/>
            <person name="Tomita M."/>
            <person name="Arakawa K."/>
        </authorList>
    </citation>
    <scope>NUCLEOTIDE SEQUENCE [LARGE SCALE GENOMIC DNA]</scope>
</reference>
<dbReference type="EMBL" id="BGPR01071868">
    <property type="protein sequence ID" value="GBO44936.1"/>
    <property type="molecule type" value="Genomic_DNA"/>
</dbReference>
<feature type="region of interest" description="Disordered" evidence="1">
    <location>
        <begin position="58"/>
        <end position="78"/>
    </location>
</feature>
<sequence length="100" mass="11853">MDFVILNSSQMRKTSEPHLPLQTSETPAGRRLTHYSHLKYNRLTYMADFQWNRVSNMEPSGSHAETLRKSHRGPRPRKKLCHHLQEQISLRHTALLFNFR</sequence>
<name>A0A4Y2X6Y9_ARAVE</name>
<proteinExistence type="predicted"/>
<evidence type="ECO:0000313" key="2">
    <source>
        <dbReference type="EMBL" id="GBO44936.1"/>
    </source>
</evidence>
<gene>
    <name evidence="2" type="ORF">AVEN_72958_1</name>
</gene>
<comment type="caution">
    <text evidence="2">The sequence shown here is derived from an EMBL/GenBank/DDBJ whole genome shotgun (WGS) entry which is preliminary data.</text>
</comment>
<dbReference type="Proteomes" id="UP000499080">
    <property type="component" value="Unassembled WGS sequence"/>
</dbReference>
<keyword evidence="3" id="KW-1185">Reference proteome</keyword>
<feature type="compositionally biased region" description="Basic residues" evidence="1">
    <location>
        <begin position="69"/>
        <end position="78"/>
    </location>
</feature>
<evidence type="ECO:0000313" key="3">
    <source>
        <dbReference type="Proteomes" id="UP000499080"/>
    </source>
</evidence>
<protein>
    <submittedName>
        <fullName evidence="2">Uncharacterized protein</fullName>
    </submittedName>
</protein>
<evidence type="ECO:0000256" key="1">
    <source>
        <dbReference type="SAM" id="MobiDB-lite"/>
    </source>
</evidence>
<dbReference type="AlphaFoldDB" id="A0A4Y2X6Y9"/>